<comment type="caution">
    <text evidence="1">The sequence shown here is derived from an EMBL/GenBank/DDBJ whole genome shotgun (WGS) entry which is preliminary data.</text>
</comment>
<evidence type="ECO:0000313" key="2">
    <source>
        <dbReference type="Proteomes" id="UP000285961"/>
    </source>
</evidence>
<proteinExistence type="predicted"/>
<protein>
    <submittedName>
        <fullName evidence="1">Uncharacterized protein</fullName>
    </submittedName>
</protein>
<dbReference type="EMBL" id="QZKI01000035">
    <property type="protein sequence ID" value="RJP72903.1"/>
    <property type="molecule type" value="Genomic_DNA"/>
</dbReference>
<gene>
    <name evidence="1" type="ORF">C4532_05125</name>
</gene>
<evidence type="ECO:0000313" key="1">
    <source>
        <dbReference type="EMBL" id="RJP72903.1"/>
    </source>
</evidence>
<dbReference type="AlphaFoldDB" id="A0A419F390"/>
<organism evidence="1 2">
    <name type="scientific">Candidatus Abyssobacteria bacterium SURF_17</name>
    <dbReference type="NCBI Taxonomy" id="2093361"/>
    <lineage>
        <taxon>Bacteria</taxon>
        <taxon>Pseudomonadati</taxon>
        <taxon>Candidatus Hydrogenedentota</taxon>
        <taxon>Candidatus Abyssobacteria</taxon>
    </lineage>
</organism>
<sequence>MRGKLVGMMLSPRFSAQGRRRRRFAFNLTELKRKNQVLVQSQRLRLQNPAIIGGKCTFSQNRQGGQTEQPLVELCQTLSWGLEAGFSVCEARISIDAPPLNANLELLARKGVLAVHAFFTNHNAGCAPGSIQLFREMWRA</sequence>
<name>A0A419F390_9BACT</name>
<accession>A0A419F390</accession>
<dbReference type="Proteomes" id="UP000285961">
    <property type="component" value="Unassembled WGS sequence"/>
</dbReference>
<reference evidence="1 2" key="1">
    <citation type="journal article" date="2017" name="ISME J.">
        <title>Energy and carbon metabolisms in a deep terrestrial subsurface fluid microbial community.</title>
        <authorList>
            <person name="Momper L."/>
            <person name="Jungbluth S.P."/>
            <person name="Lee M.D."/>
            <person name="Amend J.P."/>
        </authorList>
    </citation>
    <scope>NUCLEOTIDE SEQUENCE [LARGE SCALE GENOMIC DNA]</scope>
    <source>
        <strain evidence="1">SURF_17</strain>
    </source>
</reference>